<evidence type="ECO:0000313" key="3">
    <source>
        <dbReference type="Proteomes" id="UP000094707"/>
    </source>
</evidence>
<organism evidence="2 3">
    <name type="scientific">Methanobacterium congolense</name>
    <dbReference type="NCBI Taxonomy" id="118062"/>
    <lineage>
        <taxon>Archaea</taxon>
        <taxon>Methanobacteriati</taxon>
        <taxon>Methanobacteriota</taxon>
        <taxon>Methanomada group</taxon>
        <taxon>Methanobacteria</taxon>
        <taxon>Methanobacteriales</taxon>
        <taxon>Methanobacteriaceae</taxon>
        <taxon>Methanobacterium</taxon>
    </lineage>
</organism>
<keyword evidence="1" id="KW-0812">Transmembrane</keyword>
<dbReference type="Proteomes" id="UP000094707">
    <property type="component" value="Chromosome I"/>
</dbReference>
<dbReference type="GeneID" id="30411557"/>
<keyword evidence="1" id="KW-1133">Transmembrane helix</keyword>
<protein>
    <submittedName>
        <fullName evidence="2">Uncharacterized protein</fullName>
    </submittedName>
</protein>
<keyword evidence="1" id="KW-0472">Membrane</keyword>
<dbReference type="KEGG" id="mcub:MCBB_0703"/>
<evidence type="ECO:0000313" key="2">
    <source>
        <dbReference type="EMBL" id="SCG85276.1"/>
    </source>
</evidence>
<dbReference type="AlphaFoldDB" id="A0A1D3L136"/>
<proteinExistence type="predicted"/>
<sequence>MAGKYKLIPLILVFIVAAVVGVFILANWSVTSSVGSDDTGYVTKEVYSHYSNPSAKIAIVTGMHSRENVSKTVVPYSIKAYALTHNVEIVNYKVTVTASPQDFTVGRANGENLVNKYVVPDVDKSNYDLVIVCHDHEKGYGEGFYIATPVMDSESVTLATGVQQLLPSFNYYKRSTSSEPKSSSITKVDALIVSGGTPMFVYEIPEWIGNQEAFTMSYNLIDACFKVL</sequence>
<name>A0A1D3L136_9EURY</name>
<dbReference type="OrthoDB" id="77375at2157"/>
<keyword evidence="3" id="KW-1185">Reference proteome</keyword>
<accession>A0A1D3L136</accession>
<evidence type="ECO:0000256" key="1">
    <source>
        <dbReference type="SAM" id="Phobius"/>
    </source>
</evidence>
<gene>
    <name evidence="2" type="ORF">MCBB_0703</name>
</gene>
<dbReference type="EMBL" id="LT607756">
    <property type="protein sequence ID" value="SCG85276.1"/>
    <property type="molecule type" value="Genomic_DNA"/>
</dbReference>
<dbReference type="RefSeq" id="WP_071906461.1">
    <property type="nucleotide sequence ID" value="NZ_LT607756.1"/>
</dbReference>
<reference evidence="2 3" key="1">
    <citation type="submission" date="2016-08" db="EMBL/GenBank/DDBJ databases">
        <authorList>
            <person name="Seilhamer J.J."/>
        </authorList>
    </citation>
    <scope>NUCLEOTIDE SEQUENCE [LARGE SCALE GENOMIC DNA]</scope>
    <source>
        <strain evidence="2">Buetzberg</strain>
    </source>
</reference>
<feature type="transmembrane region" description="Helical" evidence="1">
    <location>
        <begin position="7"/>
        <end position="28"/>
    </location>
</feature>